<dbReference type="Proteomes" id="UP000190105">
    <property type="component" value="Unassembled WGS sequence"/>
</dbReference>
<dbReference type="RefSeq" id="WP_078696605.1">
    <property type="nucleotide sequence ID" value="NZ_FUYH01000010.1"/>
</dbReference>
<dbReference type="PANTHER" id="PTHR43155">
    <property type="entry name" value="CYCLIC DI-GMP PHOSPHODIESTERASE PA4108-RELATED"/>
    <property type="match status" value="1"/>
</dbReference>
<dbReference type="CDD" id="cd00077">
    <property type="entry name" value="HDc"/>
    <property type="match status" value="1"/>
</dbReference>
<dbReference type="EMBL" id="FUYH01000010">
    <property type="protein sequence ID" value="SKA90445.1"/>
    <property type="molecule type" value="Genomic_DNA"/>
</dbReference>
<dbReference type="PROSITE" id="PS51832">
    <property type="entry name" value="HD_GYP"/>
    <property type="match status" value="1"/>
</dbReference>
<dbReference type="InterPro" id="IPR037522">
    <property type="entry name" value="HD_GYP_dom"/>
</dbReference>
<keyword evidence="3" id="KW-1185">Reference proteome</keyword>
<dbReference type="Gene3D" id="1.10.3210.10">
    <property type="entry name" value="Hypothetical protein af1432"/>
    <property type="match status" value="1"/>
</dbReference>
<protein>
    <submittedName>
        <fullName evidence="2">HD-GYP domain, c-di-GMP phosphodiesterase class II (Or its inactivated variant)</fullName>
    </submittedName>
</protein>
<feature type="domain" description="HD-GYP" evidence="1">
    <location>
        <begin position="106"/>
        <end position="302"/>
    </location>
</feature>
<reference evidence="3" key="1">
    <citation type="submission" date="2017-02" db="EMBL/GenBank/DDBJ databases">
        <authorList>
            <person name="Varghese N."/>
            <person name="Submissions S."/>
        </authorList>
    </citation>
    <scope>NUCLEOTIDE SEQUENCE [LARGE SCALE GENOMIC DNA]</scope>
    <source>
        <strain evidence="3">USBA 833</strain>
    </source>
</reference>
<dbReference type="OrthoDB" id="9804747at2"/>
<dbReference type="STRING" id="1147123.SAMN05443428_11075"/>
<dbReference type="Pfam" id="PF13487">
    <property type="entry name" value="HD_5"/>
    <property type="match status" value="1"/>
</dbReference>
<evidence type="ECO:0000313" key="3">
    <source>
        <dbReference type="Proteomes" id="UP000190105"/>
    </source>
</evidence>
<proteinExistence type="predicted"/>
<name>A0A1T4XMX7_9CLOT</name>
<dbReference type="AlphaFoldDB" id="A0A1T4XMX7"/>
<dbReference type="SUPFAM" id="SSF109604">
    <property type="entry name" value="HD-domain/PDEase-like"/>
    <property type="match status" value="1"/>
</dbReference>
<organism evidence="2 3">
    <name type="scientific">Caloramator quimbayensis</name>
    <dbReference type="NCBI Taxonomy" id="1147123"/>
    <lineage>
        <taxon>Bacteria</taxon>
        <taxon>Bacillati</taxon>
        <taxon>Bacillota</taxon>
        <taxon>Clostridia</taxon>
        <taxon>Eubacteriales</taxon>
        <taxon>Clostridiaceae</taxon>
        <taxon>Caloramator</taxon>
    </lineage>
</organism>
<gene>
    <name evidence="2" type="ORF">SAMN05443428_11075</name>
</gene>
<dbReference type="SMART" id="SM00471">
    <property type="entry name" value="HDc"/>
    <property type="match status" value="1"/>
</dbReference>
<evidence type="ECO:0000259" key="1">
    <source>
        <dbReference type="PROSITE" id="PS51832"/>
    </source>
</evidence>
<evidence type="ECO:0000313" key="2">
    <source>
        <dbReference type="EMBL" id="SKA90445.1"/>
    </source>
</evidence>
<accession>A0A1T4XMX7</accession>
<dbReference type="PANTHER" id="PTHR43155:SF2">
    <property type="entry name" value="CYCLIC DI-GMP PHOSPHODIESTERASE PA4108"/>
    <property type="match status" value="1"/>
</dbReference>
<dbReference type="InterPro" id="IPR003607">
    <property type="entry name" value="HD/PDEase_dom"/>
</dbReference>
<sequence length="353" mass="39845">MRLISLERAKAGDILAQRIFGVDGCLLLREGVALNNKYINKLIDLGIVYVYIEDGNLEDIKPLDPEFLEVKTEAIKSLSKVFSKIQHTGSVDIKNTLSAITDIVEYLIENKEINSTYLLELKTFDNYTYIHSLNTCVLSLFYGVQMSYSKPMLMDLGAGALLHDIGKTKIPVEIINKNGKLTDNEYDIMKTHPELGYEMVKNIDYINERGKTIVLEHHERIDGRGYPFGLKGDKISKYGRIACISDVYDAIVSDRVYRKGFAANEAYEFILANGGTFFDIELVNIFRNNFSLYPLGACVRLSNGIEGFVVGHNKGFPDRPTVRILYDEKGRKISPYEINLVETIDIGIESLVI</sequence>